<dbReference type="EMBL" id="LNKD01000001">
    <property type="protein sequence ID" value="OSG88101.1"/>
    <property type="molecule type" value="Genomic_DNA"/>
</dbReference>
<reference evidence="1 2" key="1">
    <citation type="journal article" date="2016" name="Sci. Rep.">
        <title>Evaluation of genetic diversity among strains of the human gut commensal Bifidobacterium adolescentis.</title>
        <authorList>
            <person name="Duranti S."/>
            <person name="Milani C."/>
            <person name="Lugli G.A."/>
            <person name="Mancabelli L."/>
            <person name="Turroni F."/>
            <person name="Ferrario C."/>
            <person name="Mangifesta M."/>
            <person name="Viappiani A."/>
            <person name="Sanchez B."/>
            <person name="Margolles A."/>
            <person name="van Sinderen D."/>
            <person name="Ventura M."/>
        </authorList>
    </citation>
    <scope>NUCLEOTIDE SEQUENCE [LARGE SCALE GENOMIC DNA]</scope>
    <source>
        <strain evidence="1 2">487B</strain>
    </source>
</reference>
<proteinExistence type="predicted"/>
<dbReference type="RefSeq" id="WP_085393028.1">
    <property type="nucleotide sequence ID" value="NZ_LNKD01000001.1"/>
</dbReference>
<name>A0A1X2Z1P5_BIFAD</name>
<comment type="caution">
    <text evidence="1">The sequence shown here is derived from an EMBL/GenBank/DDBJ whole genome shotgun (WGS) entry which is preliminary data.</text>
</comment>
<evidence type="ECO:0000313" key="1">
    <source>
        <dbReference type="EMBL" id="OSG88101.1"/>
    </source>
</evidence>
<accession>A0A1X2Z1P5</accession>
<evidence type="ECO:0000313" key="2">
    <source>
        <dbReference type="Proteomes" id="UP000193377"/>
    </source>
</evidence>
<gene>
    <name evidence="1" type="ORF">B0487_1021</name>
</gene>
<sequence>MADSALAAVQALDDQRLKLVDEFVRRAWNMWRSLTPSDWWNDAVAEGAAAYVTQQHIAFVKAMRQQGISYADTMLRLAGVNGLGDVPQYEVVRANTDPWQVSMRVADEYRTQAVKNPEIRPATWDEILKDADQSAADHVKAWLMSAKIQLENNAVTDGYVTQNRAIQSRYRSSGVERYRRVIHPELSKTGSCGLCVVAATNTFTRADLMPMHNRCKCTVAPIVGSNDPGLKLNSDDLMTIYKAAGKTAGRDYSTSATDLTKLRVKVVNNSELGPVLLRKDAPVNENAPEWHLPDMRMTHAQMERMFARATEFNSRYKELLDGDKDSVRFRFDGRSYEFKKTVHTKQAWQYVRSLLAYSRGFLGLAA</sequence>
<dbReference type="AlphaFoldDB" id="A0A1X2Z1P5"/>
<dbReference type="Proteomes" id="UP000193377">
    <property type="component" value="Unassembled WGS sequence"/>
</dbReference>
<protein>
    <submittedName>
        <fullName evidence="1">Phage protein</fullName>
    </submittedName>
</protein>
<organism evidence="1 2">
    <name type="scientific">Bifidobacterium adolescentis</name>
    <dbReference type="NCBI Taxonomy" id="1680"/>
    <lineage>
        <taxon>Bacteria</taxon>
        <taxon>Bacillati</taxon>
        <taxon>Actinomycetota</taxon>
        <taxon>Actinomycetes</taxon>
        <taxon>Bifidobacteriales</taxon>
        <taxon>Bifidobacteriaceae</taxon>
        <taxon>Bifidobacterium</taxon>
    </lineage>
</organism>